<dbReference type="InterPro" id="IPR036196">
    <property type="entry name" value="Ptyr_pPase_sf"/>
</dbReference>
<dbReference type="CDD" id="cd16343">
    <property type="entry name" value="LMWPTP"/>
    <property type="match status" value="1"/>
</dbReference>
<protein>
    <recommendedName>
        <fullName evidence="2">protein-tyrosine-phosphatase</fullName>
        <ecNumber evidence="2">3.1.3.48</ecNumber>
    </recommendedName>
</protein>
<evidence type="ECO:0000256" key="3">
    <source>
        <dbReference type="ARBA" id="ARBA00022801"/>
    </source>
</evidence>
<keyword evidence="4" id="KW-0904">Protein phosphatase</keyword>
<dbReference type="PANTHER" id="PTHR11717">
    <property type="entry name" value="LOW MOLECULAR WEIGHT PROTEIN TYROSINE PHOSPHATASE"/>
    <property type="match status" value="1"/>
</dbReference>
<evidence type="ECO:0000256" key="5">
    <source>
        <dbReference type="ARBA" id="ARBA00051722"/>
    </source>
</evidence>
<dbReference type="InterPro" id="IPR023485">
    <property type="entry name" value="Ptyr_pPase"/>
</dbReference>
<accession>A0A212J5Q8</accession>
<dbReference type="InterPro" id="IPR050438">
    <property type="entry name" value="LMW_PTPase"/>
</dbReference>
<name>A0A212J5Q8_9FIRM</name>
<comment type="similarity">
    <text evidence="1">Belongs to the low molecular weight phosphotyrosine protein phosphatase family.</text>
</comment>
<dbReference type="PRINTS" id="PR00719">
    <property type="entry name" value="LMWPTPASE"/>
</dbReference>
<dbReference type="SUPFAM" id="SSF52788">
    <property type="entry name" value="Phosphotyrosine protein phosphatases I"/>
    <property type="match status" value="1"/>
</dbReference>
<dbReference type="InterPro" id="IPR017867">
    <property type="entry name" value="Tyr_phospatase_low_mol_wt"/>
</dbReference>
<evidence type="ECO:0000259" key="7">
    <source>
        <dbReference type="SMART" id="SM00226"/>
    </source>
</evidence>
<dbReference type="Pfam" id="PF01451">
    <property type="entry name" value="LMWPc"/>
    <property type="match status" value="1"/>
</dbReference>
<dbReference type="GO" id="GO:0004725">
    <property type="term" value="F:protein tyrosine phosphatase activity"/>
    <property type="evidence" value="ECO:0007669"/>
    <property type="project" value="UniProtKB-EC"/>
</dbReference>
<evidence type="ECO:0000313" key="8">
    <source>
        <dbReference type="EMBL" id="SBV94791.1"/>
    </source>
</evidence>
<sequence>MKRILFVCHGNICRSPMAEFIMKDLVQRAELEDKFEIASAATSQEELGNPVYPFARRKLAEHGIGCSGKTARQLERGDYVRYDLLVGMDSANVRNMLRICGGDPDRKMSRLLDHTARGGDIADPWYTSDFEETWRDVEEGCRCLLERLQP</sequence>
<evidence type="ECO:0000256" key="4">
    <source>
        <dbReference type="ARBA" id="ARBA00022912"/>
    </source>
</evidence>
<evidence type="ECO:0000256" key="6">
    <source>
        <dbReference type="PIRSR" id="PIRSR617867-1"/>
    </source>
</evidence>
<feature type="active site" description="Proton donor" evidence="6">
    <location>
        <position position="123"/>
    </location>
</feature>
<evidence type="ECO:0000256" key="1">
    <source>
        <dbReference type="ARBA" id="ARBA00011063"/>
    </source>
</evidence>
<gene>
    <name evidence="8" type="ORF">KL86CLO1_10561</name>
</gene>
<reference evidence="8" key="1">
    <citation type="submission" date="2016-04" db="EMBL/GenBank/DDBJ databases">
        <authorList>
            <person name="Evans L.H."/>
            <person name="Alamgir A."/>
            <person name="Owens N."/>
            <person name="Weber N.D."/>
            <person name="Virtaneva K."/>
            <person name="Barbian K."/>
            <person name="Babar A."/>
            <person name="Rosenke K."/>
        </authorList>
    </citation>
    <scope>NUCLEOTIDE SEQUENCE</scope>
    <source>
        <strain evidence="8">86</strain>
    </source>
</reference>
<dbReference type="Gene3D" id="3.40.50.2300">
    <property type="match status" value="1"/>
</dbReference>
<organism evidence="8">
    <name type="scientific">uncultured Eubacteriales bacterium</name>
    <dbReference type="NCBI Taxonomy" id="172733"/>
    <lineage>
        <taxon>Bacteria</taxon>
        <taxon>Bacillati</taxon>
        <taxon>Bacillota</taxon>
        <taxon>Clostridia</taxon>
        <taxon>Eubacteriales</taxon>
        <taxon>environmental samples</taxon>
    </lineage>
</organism>
<feature type="domain" description="Phosphotyrosine protein phosphatase I" evidence="7">
    <location>
        <begin position="2"/>
        <end position="147"/>
    </location>
</feature>
<comment type="catalytic activity">
    <reaction evidence="5">
        <text>O-phospho-L-tyrosyl-[protein] + H2O = L-tyrosyl-[protein] + phosphate</text>
        <dbReference type="Rhea" id="RHEA:10684"/>
        <dbReference type="Rhea" id="RHEA-COMP:10136"/>
        <dbReference type="Rhea" id="RHEA-COMP:20101"/>
        <dbReference type="ChEBI" id="CHEBI:15377"/>
        <dbReference type="ChEBI" id="CHEBI:43474"/>
        <dbReference type="ChEBI" id="CHEBI:46858"/>
        <dbReference type="ChEBI" id="CHEBI:61978"/>
        <dbReference type="EC" id="3.1.3.48"/>
    </reaction>
</comment>
<dbReference type="PANTHER" id="PTHR11717:SF7">
    <property type="entry name" value="LOW MOLECULAR WEIGHT PHOSPHOTYROSINE PROTEIN PHOSPHATASE"/>
    <property type="match status" value="1"/>
</dbReference>
<feature type="active site" description="Nucleophile" evidence="6">
    <location>
        <position position="8"/>
    </location>
</feature>
<dbReference type="AlphaFoldDB" id="A0A212J5Q8"/>
<proteinExistence type="inferred from homology"/>
<dbReference type="EMBL" id="FLUN01000001">
    <property type="protein sequence ID" value="SBV94791.1"/>
    <property type="molecule type" value="Genomic_DNA"/>
</dbReference>
<dbReference type="EC" id="3.1.3.48" evidence="2"/>
<evidence type="ECO:0000256" key="2">
    <source>
        <dbReference type="ARBA" id="ARBA00013064"/>
    </source>
</evidence>
<dbReference type="SMART" id="SM00226">
    <property type="entry name" value="LMWPc"/>
    <property type="match status" value="1"/>
</dbReference>
<feature type="active site" evidence="6">
    <location>
        <position position="14"/>
    </location>
</feature>
<keyword evidence="3" id="KW-0378">Hydrolase</keyword>